<proteinExistence type="predicted"/>
<reference evidence="2 3" key="1">
    <citation type="submission" date="2019-02" db="EMBL/GenBank/DDBJ databases">
        <title>Pedobacter sp. RP-3-21 sp. nov., isolated from Arctic soil.</title>
        <authorList>
            <person name="Dahal R.H."/>
        </authorList>
    </citation>
    <scope>NUCLEOTIDE SEQUENCE [LARGE SCALE GENOMIC DNA]</scope>
    <source>
        <strain evidence="2 3">RP-3-21</strain>
    </source>
</reference>
<evidence type="ECO:0000313" key="2">
    <source>
        <dbReference type="EMBL" id="TCD27283.1"/>
    </source>
</evidence>
<name>A0A4R0PWV9_9SPHI</name>
<evidence type="ECO:0000256" key="1">
    <source>
        <dbReference type="SAM" id="SignalP"/>
    </source>
</evidence>
<comment type="caution">
    <text evidence="2">The sequence shown here is derived from an EMBL/GenBank/DDBJ whole genome shotgun (WGS) entry which is preliminary data.</text>
</comment>
<protein>
    <submittedName>
        <fullName evidence="2">Uncharacterized protein</fullName>
    </submittedName>
</protein>
<dbReference type="OrthoDB" id="769269at2"/>
<feature type="chain" id="PRO_5020873825" evidence="1">
    <location>
        <begin position="19"/>
        <end position="186"/>
    </location>
</feature>
<feature type="signal peptide" evidence="1">
    <location>
        <begin position="1"/>
        <end position="18"/>
    </location>
</feature>
<sequence>MKNLILIIIIIISTTACSAQKPIAKINNDQIKISSLTYKIQKEGNKYIVVRNSNNKLTNLKPVAPNLPKGISIVQNMKLDEKLLIKICSSIIPLSTLEKMPMGYGDWLSINFKVAPTGDPIEMEFVIRNTSLITAEEIQKIEDTIKKSSFKVVFKDGIEQFFGGVNYFNIDVPIRYRDMLKVKQNN</sequence>
<accession>A0A4R0PWV9</accession>
<dbReference type="AlphaFoldDB" id="A0A4R0PWV9"/>
<dbReference type="PROSITE" id="PS51257">
    <property type="entry name" value="PROKAR_LIPOPROTEIN"/>
    <property type="match status" value="1"/>
</dbReference>
<gene>
    <name evidence="2" type="ORF">EZ456_08760</name>
</gene>
<dbReference type="RefSeq" id="WP_131529299.1">
    <property type="nucleotide sequence ID" value="NZ_SJSO01000006.1"/>
</dbReference>
<dbReference type="Proteomes" id="UP000293925">
    <property type="component" value="Unassembled WGS sequence"/>
</dbReference>
<organism evidence="2 3">
    <name type="scientific">Pedobacter psychrodurus</name>
    <dbReference type="NCBI Taxonomy" id="2530456"/>
    <lineage>
        <taxon>Bacteria</taxon>
        <taxon>Pseudomonadati</taxon>
        <taxon>Bacteroidota</taxon>
        <taxon>Sphingobacteriia</taxon>
        <taxon>Sphingobacteriales</taxon>
        <taxon>Sphingobacteriaceae</taxon>
        <taxon>Pedobacter</taxon>
    </lineage>
</organism>
<dbReference type="EMBL" id="SJSO01000006">
    <property type="protein sequence ID" value="TCD27283.1"/>
    <property type="molecule type" value="Genomic_DNA"/>
</dbReference>
<keyword evidence="1" id="KW-0732">Signal</keyword>
<evidence type="ECO:0000313" key="3">
    <source>
        <dbReference type="Proteomes" id="UP000293925"/>
    </source>
</evidence>
<keyword evidence="3" id="KW-1185">Reference proteome</keyword>